<evidence type="ECO:0000313" key="9">
    <source>
        <dbReference type="EMBL" id="OIW25917.1"/>
    </source>
</evidence>
<keyword evidence="6" id="KW-0539">Nucleus</keyword>
<evidence type="ECO:0000256" key="1">
    <source>
        <dbReference type="ARBA" id="ARBA00004123"/>
    </source>
</evidence>
<sequence>MSWPLCQHILVNTASLQWQLNQQLGYETDSAPGTSGQTAPEHDRDAEQVTSASSETAPLNLGWTDATADWRPEDLELDVTPTATSAASETAPLDVGWTDWAADWRPEDLSLSVGVGMGGQKLQLLMPDIDMTNQNTLPLTEPTTLTDNGHTTITDHMRADLDQVFFDRVQPVLPIIHRRRYFSWADQENPGAARACLRSAMRTMAAAMSAPGCRSCDQLYAETCRLLQAHTVGSKDKIVLEYIQAWLLLGHYELLRVGEYQAMLTAGFCFRLVLMARLSDIDAPGPDNVNLQRVSPVSMMNEDALGESASAVEEQRRTFWLAFCLDRFLCSRNEYPLILQEEMICTRLPAPEANFQNNQQIRTSFLAEAMSASHQGPPLSPFAECIVLATLHGRCMAHRRSYTTKESHGGTGDGGGDFWTRQKRLASAAEKRVQVLGTTSSAHVDNDPMLFFAHMLAHSAVIKLGHTAQRASSAWHTVEQQGATAAYKRRASSAAAEMVRLAKQVPSFSCFKAHPFLPDPLACAASFLTARRGNIELADDDGVLHLLRLLRDMQGMNSLARGYFVTQTCDEKRMYDCIS</sequence>
<dbReference type="EMBL" id="KV875101">
    <property type="protein sequence ID" value="OIW25917.1"/>
    <property type="molecule type" value="Genomic_DNA"/>
</dbReference>
<dbReference type="GO" id="GO:0005634">
    <property type="term" value="C:nucleus"/>
    <property type="evidence" value="ECO:0007669"/>
    <property type="project" value="UniProtKB-SubCell"/>
</dbReference>
<evidence type="ECO:0000256" key="7">
    <source>
        <dbReference type="SAM" id="MobiDB-lite"/>
    </source>
</evidence>
<name>A0A1J7IET8_9PEZI</name>
<dbReference type="Pfam" id="PF04082">
    <property type="entry name" value="Fungal_trans"/>
    <property type="match status" value="1"/>
</dbReference>
<evidence type="ECO:0000256" key="4">
    <source>
        <dbReference type="ARBA" id="ARBA00023125"/>
    </source>
</evidence>
<accession>A0A1J7IET8</accession>
<dbReference type="InParanoid" id="A0A1J7IET8"/>
<protein>
    <recommendedName>
        <fullName evidence="8">Xylanolytic transcriptional activator regulatory domain-containing protein</fullName>
    </recommendedName>
</protein>
<keyword evidence="2" id="KW-0479">Metal-binding</keyword>
<keyword evidence="10" id="KW-1185">Reference proteome</keyword>
<keyword evidence="5" id="KW-0804">Transcription</keyword>
<feature type="compositionally biased region" description="Polar residues" evidence="7">
    <location>
        <begin position="27"/>
        <end position="38"/>
    </location>
</feature>
<evidence type="ECO:0000256" key="6">
    <source>
        <dbReference type="ARBA" id="ARBA00023242"/>
    </source>
</evidence>
<comment type="subcellular location">
    <subcellularLocation>
        <location evidence="1">Nucleus</location>
    </subcellularLocation>
</comment>
<reference evidence="9 10" key="1">
    <citation type="submission" date="2016-10" db="EMBL/GenBank/DDBJ databases">
        <title>Draft genome sequence of Coniochaeta ligniaria NRRL30616, a lignocellulolytic fungus for bioabatement of inhibitors in plant biomass hydrolysates.</title>
        <authorList>
            <consortium name="DOE Joint Genome Institute"/>
            <person name="Jimenez D.J."/>
            <person name="Hector R.E."/>
            <person name="Riley R."/>
            <person name="Sun H."/>
            <person name="Grigoriev I.V."/>
            <person name="Van Elsas J.D."/>
            <person name="Nichols N.N."/>
        </authorList>
    </citation>
    <scope>NUCLEOTIDE SEQUENCE [LARGE SCALE GENOMIC DNA]</scope>
    <source>
        <strain evidence="9 10">NRRL 30616</strain>
    </source>
</reference>
<dbReference type="CDD" id="cd12148">
    <property type="entry name" value="fungal_TF_MHR"/>
    <property type="match status" value="1"/>
</dbReference>
<organism evidence="9 10">
    <name type="scientific">Coniochaeta ligniaria NRRL 30616</name>
    <dbReference type="NCBI Taxonomy" id="1408157"/>
    <lineage>
        <taxon>Eukaryota</taxon>
        <taxon>Fungi</taxon>
        <taxon>Dikarya</taxon>
        <taxon>Ascomycota</taxon>
        <taxon>Pezizomycotina</taxon>
        <taxon>Sordariomycetes</taxon>
        <taxon>Sordariomycetidae</taxon>
        <taxon>Coniochaetales</taxon>
        <taxon>Coniochaetaceae</taxon>
        <taxon>Coniochaeta</taxon>
    </lineage>
</organism>
<dbReference type="STRING" id="1408157.A0A1J7IET8"/>
<feature type="domain" description="Xylanolytic transcriptional activator regulatory" evidence="8">
    <location>
        <begin position="262"/>
        <end position="355"/>
    </location>
</feature>
<dbReference type="GO" id="GO:0006351">
    <property type="term" value="P:DNA-templated transcription"/>
    <property type="evidence" value="ECO:0007669"/>
    <property type="project" value="InterPro"/>
</dbReference>
<evidence type="ECO:0000256" key="2">
    <source>
        <dbReference type="ARBA" id="ARBA00022723"/>
    </source>
</evidence>
<feature type="compositionally biased region" description="Polar residues" evidence="7">
    <location>
        <begin position="48"/>
        <end position="57"/>
    </location>
</feature>
<dbReference type="InterPro" id="IPR007219">
    <property type="entry name" value="XnlR_reg_dom"/>
</dbReference>
<keyword evidence="4" id="KW-0238">DNA-binding</keyword>
<dbReference type="GO" id="GO:0003677">
    <property type="term" value="F:DNA binding"/>
    <property type="evidence" value="ECO:0007669"/>
    <property type="project" value="UniProtKB-KW"/>
</dbReference>
<dbReference type="SMART" id="SM00906">
    <property type="entry name" value="Fungal_trans"/>
    <property type="match status" value="1"/>
</dbReference>
<evidence type="ECO:0000256" key="5">
    <source>
        <dbReference type="ARBA" id="ARBA00023163"/>
    </source>
</evidence>
<dbReference type="AlphaFoldDB" id="A0A1J7IET8"/>
<keyword evidence="3" id="KW-0805">Transcription regulation</keyword>
<feature type="region of interest" description="Disordered" evidence="7">
    <location>
        <begin position="27"/>
        <end position="62"/>
    </location>
</feature>
<evidence type="ECO:0000259" key="8">
    <source>
        <dbReference type="SMART" id="SM00906"/>
    </source>
</evidence>
<dbReference type="PANTHER" id="PTHR47338">
    <property type="entry name" value="ZN(II)2CYS6 TRANSCRIPTION FACTOR (EUROFUNG)-RELATED"/>
    <property type="match status" value="1"/>
</dbReference>
<dbReference type="GO" id="GO:0008270">
    <property type="term" value="F:zinc ion binding"/>
    <property type="evidence" value="ECO:0007669"/>
    <property type="project" value="InterPro"/>
</dbReference>
<dbReference type="GO" id="GO:0000981">
    <property type="term" value="F:DNA-binding transcription factor activity, RNA polymerase II-specific"/>
    <property type="evidence" value="ECO:0007669"/>
    <property type="project" value="InterPro"/>
</dbReference>
<evidence type="ECO:0000313" key="10">
    <source>
        <dbReference type="Proteomes" id="UP000182658"/>
    </source>
</evidence>
<dbReference type="OrthoDB" id="5241750at2759"/>
<dbReference type="Proteomes" id="UP000182658">
    <property type="component" value="Unassembled WGS sequence"/>
</dbReference>
<dbReference type="PANTHER" id="PTHR47338:SF3">
    <property type="entry name" value="C6 FINGER DOMAIN TRANSCRIPTION FACTOR DBAA-RELATED"/>
    <property type="match status" value="1"/>
</dbReference>
<proteinExistence type="predicted"/>
<evidence type="ECO:0000256" key="3">
    <source>
        <dbReference type="ARBA" id="ARBA00023015"/>
    </source>
</evidence>
<dbReference type="InterPro" id="IPR050815">
    <property type="entry name" value="TF_fung"/>
</dbReference>
<gene>
    <name evidence="9" type="ORF">CONLIGDRAFT_672845</name>
</gene>